<keyword evidence="3" id="KW-1185">Reference proteome</keyword>
<gene>
    <name evidence="2" type="ORF">bsdtw1_03627</name>
</gene>
<proteinExistence type="predicted"/>
<name>A0A6V8SQL7_9CLOT</name>
<dbReference type="Gene3D" id="3.40.250.10">
    <property type="entry name" value="Rhodanese-like domain"/>
    <property type="match status" value="1"/>
</dbReference>
<evidence type="ECO:0000313" key="2">
    <source>
        <dbReference type="EMBL" id="GFP77498.1"/>
    </source>
</evidence>
<organism evidence="2 3">
    <name type="scientific">Clostridium fungisolvens</name>
    <dbReference type="NCBI Taxonomy" id="1604897"/>
    <lineage>
        <taxon>Bacteria</taxon>
        <taxon>Bacillati</taxon>
        <taxon>Bacillota</taxon>
        <taxon>Clostridia</taxon>
        <taxon>Eubacteriales</taxon>
        <taxon>Clostridiaceae</taxon>
        <taxon>Clostridium</taxon>
    </lineage>
</organism>
<dbReference type="RefSeq" id="WP_244638183.1">
    <property type="nucleotide sequence ID" value="NZ_BLZR01000001.1"/>
</dbReference>
<evidence type="ECO:0000259" key="1">
    <source>
        <dbReference type="PROSITE" id="PS50206"/>
    </source>
</evidence>
<feature type="domain" description="Rhodanese" evidence="1">
    <location>
        <begin position="7"/>
        <end position="84"/>
    </location>
</feature>
<dbReference type="InterPro" id="IPR036873">
    <property type="entry name" value="Rhodanese-like_dom_sf"/>
</dbReference>
<protein>
    <recommendedName>
        <fullName evidence="1">Rhodanese domain-containing protein</fullName>
    </recommendedName>
</protein>
<reference evidence="2 3" key="1">
    <citation type="submission" date="2020-07" db="EMBL/GenBank/DDBJ databases">
        <title>A new beta-1,3-glucan-decomposing anaerobic bacterium isolated from anoxic soil subjected to biological soil disinfestation.</title>
        <authorList>
            <person name="Ueki A."/>
            <person name="Tonouchi A."/>
        </authorList>
    </citation>
    <scope>NUCLEOTIDE SEQUENCE [LARGE SCALE GENOMIC DNA]</scope>
    <source>
        <strain evidence="2 3">TW1</strain>
    </source>
</reference>
<dbReference type="InterPro" id="IPR050229">
    <property type="entry name" value="GlpE_sulfurtransferase"/>
</dbReference>
<dbReference type="Proteomes" id="UP000580568">
    <property type="component" value="Unassembled WGS sequence"/>
</dbReference>
<dbReference type="PANTHER" id="PTHR43031:SF1">
    <property type="entry name" value="PYRIDINE NUCLEOTIDE-DISULPHIDE OXIDOREDUCTASE"/>
    <property type="match status" value="1"/>
</dbReference>
<accession>A0A6V8SQL7</accession>
<dbReference type="PANTHER" id="PTHR43031">
    <property type="entry name" value="FAD-DEPENDENT OXIDOREDUCTASE"/>
    <property type="match status" value="1"/>
</dbReference>
<dbReference type="PROSITE" id="PS50206">
    <property type="entry name" value="RHODANESE_3"/>
    <property type="match status" value="1"/>
</dbReference>
<evidence type="ECO:0000313" key="3">
    <source>
        <dbReference type="Proteomes" id="UP000580568"/>
    </source>
</evidence>
<sequence length="87" mass="9983">MKFLLVNNHAGYYLGDVDGLIYINVNELREKLNTLDKNKEYWIHCAVGIRAYVAERILKQNGFKCKNITGGFKSILAMNYTPKGLEK</sequence>
<dbReference type="SUPFAM" id="SSF52821">
    <property type="entry name" value="Rhodanese/Cell cycle control phosphatase"/>
    <property type="match status" value="1"/>
</dbReference>
<dbReference type="Pfam" id="PF00581">
    <property type="entry name" value="Rhodanese"/>
    <property type="match status" value="1"/>
</dbReference>
<dbReference type="InterPro" id="IPR001763">
    <property type="entry name" value="Rhodanese-like_dom"/>
</dbReference>
<comment type="caution">
    <text evidence="2">The sequence shown here is derived from an EMBL/GenBank/DDBJ whole genome shotgun (WGS) entry which is preliminary data.</text>
</comment>
<dbReference type="EMBL" id="BLZR01000001">
    <property type="protein sequence ID" value="GFP77498.1"/>
    <property type="molecule type" value="Genomic_DNA"/>
</dbReference>
<dbReference type="AlphaFoldDB" id="A0A6V8SQL7"/>